<dbReference type="InterPro" id="IPR001466">
    <property type="entry name" value="Beta-lactam-related"/>
</dbReference>
<dbReference type="eggNOG" id="COG1680">
    <property type="taxonomic scope" value="Bacteria"/>
</dbReference>
<name>M3UY21_GORML</name>
<dbReference type="InterPro" id="IPR050789">
    <property type="entry name" value="Diverse_Enzym_Activities"/>
</dbReference>
<evidence type="ECO:0000259" key="1">
    <source>
        <dbReference type="Pfam" id="PF00144"/>
    </source>
</evidence>
<evidence type="ECO:0000313" key="3">
    <source>
        <dbReference type="Proteomes" id="UP000035009"/>
    </source>
</evidence>
<dbReference type="PANTHER" id="PTHR43283">
    <property type="entry name" value="BETA-LACTAMASE-RELATED"/>
    <property type="match status" value="1"/>
</dbReference>
<dbReference type="Proteomes" id="UP000035009">
    <property type="component" value="Unassembled WGS sequence"/>
</dbReference>
<dbReference type="PANTHER" id="PTHR43283:SF3">
    <property type="entry name" value="BETA-LACTAMASE FAMILY PROTEIN (AFU_ORTHOLOGUE AFUA_5G07500)"/>
    <property type="match status" value="1"/>
</dbReference>
<dbReference type="RefSeq" id="WP_008379851.1">
    <property type="nucleotide sequence ID" value="NZ_BAOP01000020.1"/>
</dbReference>
<keyword evidence="2" id="KW-0378">Hydrolase</keyword>
<dbReference type="GO" id="GO:0016787">
    <property type="term" value="F:hydrolase activity"/>
    <property type="evidence" value="ECO:0007669"/>
    <property type="project" value="UniProtKB-KW"/>
</dbReference>
<dbReference type="Gene3D" id="3.40.710.10">
    <property type="entry name" value="DD-peptidase/beta-lactamase superfamily"/>
    <property type="match status" value="1"/>
</dbReference>
<accession>M3UY21</accession>
<feature type="domain" description="Beta-lactamase-related" evidence="1">
    <location>
        <begin position="67"/>
        <end position="398"/>
    </location>
</feature>
<dbReference type="Pfam" id="PF00144">
    <property type="entry name" value="Beta-lactamase"/>
    <property type="match status" value="1"/>
</dbReference>
<comment type="caution">
    <text evidence="2">The sequence shown here is derived from an EMBL/GenBank/DDBJ whole genome shotgun (WGS) entry which is preliminary data.</text>
</comment>
<keyword evidence="3" id="KW-1185">Reference proteome</keyword>
<proteinExistence type="predicted"/>
<dbReference type="EMBL" id="BAOP01000020">
    <property type="protein sequence ID" value="GAC80682.1"/>
    <property type="molecule type" value="Genomic_DNA"/>
</dbReference>
<sequence length="415" mass="45146">MFYFDHDPSAPTVDATPYGRIHRPDSLTPDALDARTWMGDESPSDDPDGATRIWDAARHWYAVGTQPAVQICVRHRGRIVLDRAIGHGRTPLEQVTGSTPFCLYSASKVIAAVAVWRLIDQGLLRLDDRVADLIPGYGTRGKSSTTVDHVLTHRAGVPFAFAGLDDPLRADDRDYVRRSLNRLWAVHPPGMLHIYHALTWGPLVREIVEAAAGRGIRDYVADEVTGPLGLRWTNFGVHADELVEVAHSHVTGPRVRVPIDTAFVLSTGHTLAATITASNSPDFLTSAVPSSNGVSTARELSRFAEMLLRGGEGVLRPETVARARRQRRVLRPDVATSGSPLRWGTGFMLGSHYFGPFGRRAPEAFGHTGLTHVAMWADPQRELAVAVISSGKTLSDDGGHYRALINTIAASFPAG</sequence>
<dbReference type="SUPFAM" id="SSF56601">
    <property type="entry name" value="beta-lactamase/transpeptidase-like"/>
    <property type="match status" value="1"/>
</dbReference>
<dbReference type="AlphaFoldDB" id="M3UY21"/>
<organism evidence="2 3">
    <name type="scientific">Gordonia malaquae NBRC 108250</name>
    <dbReference type="NCBI Taxonomy" id="1223542"/>
    <lineage>
        <taxon>Bacteria</taxon>
        <taxon>Bacillati</taxon>
        <taxon>Actinomycetota</taxon>
        <taxon>Actinomycetes</taxon>
        <taxon>Mycobacteriales</taxon>
        <taxon>Gordoniaceae</taxon>
        <taxon>Gordonia</taxon>
    </lineage>
</organism>
<reference evidence="2 3" key="1">
    <citation type="submission" date="2013-02" db="EMBL/GenBank/DDBJ databases">
        <title>Whole genome shotgun sequence of Gordonia malaquae NBRC 108250.</title>
        <authorList>
            <person name="Yoshida I."/>
            <person name="Hosoyama A."/>
            <person name="Tsuchikane K."/>
            <person name="Ando Y."/>
            <person name="Baba S."/>
            <person name="Ohji S."/>
            <person name="Hamada M."/>
            <person name="Tamura T."/>
            <person name="Yamazoe A."/>
            <person name="Yamazaki S."/>
            <person name="Fujita N."/>
        </authorList>
    </citation>
    <scope>NUCLEOTIDE SEQUENCE [LARGE SCALE GENOMIC DNA]</scope>
    <source>
        <strain evidence="2 3">NBRC 108250</strain>
    </source>
</reference>
<gene>
    <name evidence="2" type="ORF">GM1_020_00460</name>
</gene>
<dbReference type="STRING" id="410332.SAMN04488550_1499"/>
<evidence type="ECO:0000313" key="2">
    <source>
        <dbReference type="EMBL" id="GAC80682.1"/>
    </source>
</evidence>
<protein>
    <submittedName>
        <fullName evidence="2">Putative hydrolase</fullName>
    </submittedName>
</protein>
<dbReference type="InterPro" id="IPR012338">
    <property type="entry name" value="Beta-lactam/transpept-like"/>
</dbReference>